<feature type="transmembrane region" description="Helical" evidence="1">
    <location>
        <begin position="117"/>
        <end position="136"/>
    </location>
</feature>
<evidence type="ECO:0008006" key="4">
    <source>
        <dbReference type="Google" id="ProtNLM"/>
    </source>
</evidence>
<keyword evidence="1" id="KW-0812">Transmembrane</keyword>
<protein>
    <recommendedName>
        <fullName evidence="4">Copper resistance protein D domain-containing protein</fullName>
    </recommendedName>
</protein>
<feature type="transmembrane region" description="Helical" evidence="1">
    <location>
        <begin position="70"/>
        <end position="97"/>
    </location>
</feature>
<feature type="transmembrane region" description="Helical" evidence="1">
    <location>
        <begin position="12"/>
        <end position="33"/>
    </location>
</feature>
<evidence type="ECO:0000256" key="1">
    <source>
        <dbReference type="SAM" id="Phobius"/>
    </source>
</evidence>
<keyword evidence="3" id="KW-1185">Reference proteome</keyword>
<dbReference type="RefSeq" id="WP_070177685.1">
    <property type="nucleotide sequence ID" value="NZ_BMJR01000002.1"/>
</dbReference>
<dbReference type="Proteomes" id="UP000176037">
    <property type="component" value="Unassembled WGS sequence"/>
</dbReference>
<feature type="transmembrane region" description="Helical" evidence="1">
    <location>
        <begin position="148"/>
        <end position="167"/>
    </location>
</feature>
<accession>A0A1E8FBM2</accession>
<proteinExistence type="predicted"/>
<evidence type="ECO:0000313" key="3">
    <source>
        <dbReference type="Proteomes" id="UP000176037"/>
    </source>
</evidence>
<organism evidence="2 3">
    <name type="scientific">Alteromonas lipolytica</name>
    <dbReference type="NCBI Taxonomy" id="1856405"/>
    <lineage>
        <taxon>Bacteria</taxon>
        <taxon>Pseudomonadati</taxon>
        <taxon>Pseudomonadota</taxon>
        <taxon>Gammaproteobacteria</taxon>
        <taxon>Alteromonadales</taxon>
        <taxon>Alteromonadaceae</taxon>
        <taxon>Alteromonas/Salinimonas group</taxon>
        <taxon>Alteromonas</taxon>
    </lineage>
</organism>
<dbReference type="OrthoDB" id="3781906at2"/>
<gene>
    <name evidence="2" type="ORF">BFC17_03345</name>
</gene>
<sequence length="220" mass="23878">MTEILIFKYLHLLCLVYWLGGDLGTFIASRYLLNTTLSAEARLVATKILIACDQGPRFAMPLILPTGLQLAYGLGVLNVPALVMALIWVITVSWLAILITLHFKHGKPPGWLTTSDWVIRIAVCVATLGYGAASVITDTALGADWAGFKLTLFGVTVLMGLCIRIQLKPFFAVFANIINNTVDAHTNQVIAASIGGARPYVFIIWGLLFLISALGLHLII</sequence>
<keyword evidence="1" id="KW-0472">Membrane</keyword>
<dbReference type="STRING" id="1856405.BFC17_03345"/>
<evidence type="ECO:0000313" key="2">
    <source>
        <dbReference type="EMBL" id="OFI33309.1"/>
    </source>
</evidence>
<feature type="transmembrane region" description="Helical" evidence="1">
    <location>
        <begin position="200"/>
        <end position="219"/>
    </location>
</feature>
<dbReference type="AlphaFoldDB" id="A0A1E8FBM2"/>
<name>A0A1E8FBM2_9ALTE</name>
<comment type="caution">
    <text evidence="2">The sequence shown here is derived from an EMBL/GenBank/DDBJ whole genome shotgun (WGS) entry which is preliminary data.</text>
</comment>
<dbReference type="EMBL" id="MJIC01000015">
    <property type="protein sequence ID" value="OFI33309.1"/>
    <property type="molecule type" value="Genomic_DNA"/>
</dbReference>
<keyword evidence="1" id="KW-1133">Transmembrane helix</keyword>
<reference evidence="2 3" key="1">
    <citation type="submission" date="2016-09" db="EMBL/GenBank/DDBJ databases">
        <title>Alteromonas lipolytica, a new species isolated from sea water.</title>
        <authorList>
            <person name="Wu Y.-H."/>
            <person name="Cheng H."/>
            <person name="Xu X.-W."/>
        </authorList>
    </citation>
    <scope>NUCLEOTIDE SEQUENCE [LARGE SCALE GENOMIC DNA]</scope>
    <source>
        <strain evidence="2 3">JW12</strain>
    </source>
</reference>